<dbReference type="AlphaFoldDB" id="A0A3S5BLZ2"/>
<comment type="caution">
    <text evidence="2">The sequence shown here is derived from an EMBL/GenBank/DDBJ whole genome shotgun (WGS) entry which is preliminary data.</text>
</comment>
<name>A0A3S5BLZ2_9PLAT</name>
<protein>
    <submittedName>
        <fullName evidence="2">Uncharacterized protein</fullName>
    </submittedName>
</protein>
<evidence type="ECO:0000313" key="3">
    <source>
        <dbReference type="Proteomes" id="UP000784294"/>
    </source>
</evidence>
<sequence length="250" mass="26734">MLCINLKPPLDLPIIEDSVRLIQVKLYTTWLKLRELGYIVRLEPLSSDGVKEGDAGGGGGGVDLLGRQLDELGAGLLPDEWNLSQSLSTAPEGPVSVRSGSLAPPPPPPIPQRASNRSEARGSAATPAPPVPPKLRRPGRSVVARSDRHEETPPEAHLGSDVKDGEVKRQNANSLSLQLRQVTESGDADLYISLLEGCLDAASDCHVLEMHSEIGFHGLFCFTCSQLIPISTESLSDGEMQGSVPPENDR</sequence>
<reference evidence="2" key="1">
    <citation type="submission" date="2018-11" db="EMBL/GenBank/DDBJ databases">
        <authorList>
            <consortium name="Pathogen Informatics"/>
        </authorList>
    </citation>
    <scope>NUCLEOTIDE SEQUENCE</scope>
</reference>
<gene>
    <name evidence="2" type="ORF">PXEA_LOCUS2185</name>
</gene>
<feature type="region of interest" description="Disordered" evidence="1">
    <location>
        <begin position="84"/>
        <end position="166"/>
    </location>
</feature>
<proteinExistence type="predicted"/>
<dbReference type="Proteomes" id="UP000784294">
    <property type="component" value="Unassembled WGS sequence"/>
</dbReference>
<organism evidence="2 3">
    <name type="scientific">Protopolystoma xenopodis</name>
    <dbReference type="NCBI Taxonomy" id="117903"/>
    <lineage>
        <taxon>Eukaryota</taxon>
        <taxon>Metazoa</taxon>
        <taxon>Spiralia</taxon>
        <taxon>Lophotrochozoa</taxon>
        <taxon>Platyhelminthes</taxon>
        <taxon>Monogenea</taxon>
        <taxon>Polyopisthocotylea</taxon>
        <taxon>Polystomatidea</taxon>
        <taxon>Polystomatidae</taxon>
        <taxon>Protopolystoma</taxon>
    </lineage>
</organism>
<keyword evidence="3" id="KW-1185">Reference proteome</keyword>
<feature type="compositionally biased region" description="Basic and acidic residues" evidence="1">
    <location>
        <begin position="145"/>
        <end position="166"/>
    </location>
</feature>
<evidence type="ECO:0000313" key="2">
    <source>
        <dbReference type="EMBL" id="VEL08745.1"/>
    </source>
</evidence>
<accession>A0A3S5BLZ2</accession>
<evidence type="ECO:0000256" key="1">
    <source>
        <dbReference type="SAM" id="MobiDB-lite"/>
    </source>
</evidence>
<dbReference type="EMBL" id="CAAALY010004642">
    <property type="protein sequence ID" value="VEL08745.1"/>
    <property type="molecule type" value="Genomic_DNA"/>
</dbReference>